<feature type="compositionally biased region" description="Basic and acidic residues" evidence="1">
    <location>
        <begin position="167"/>
        <end position="177"/>
    </location>
</feature>
<keyword evidence="2" id="KW-1185">Reference proteome</keyword>
<protein>
    <submittedName>
        <fullName evidence="3">Translation initiation factor IF-2-like</fullName>
    </submittedName>
</protein>
<organism evidence="2 3">
    <name type="scientific">Acinonyx jubatus</name>
    <name type="common">Cheetah</name>
    <dbReference type="NCBI Taxonomy" id="32536"/>
    <lineage>
        <taxon>Eukaryota</taxon>
        <taxon>Metazoa</taxon>
        <taxon>Chordata</taxon>
        <taxon>Craniata</taxon>
        <taxon>Vertebrata</taxon>
        <taxon>Euteleostomi</taxon>
        <taxon>Mammalia</taxon>
        <taxon>Eutheria</taxon>
        <taxon>Laurasiatheria</taxon>
        <taxon>Carnivora</taxon>
        <taxon>Feliformia</taxon>
        <taxon>Felidae</taxon>
        <taxon>Felinae</taxon>
        <taxon>Acinonyx</taxon>
    </lineage>
</organism>
<sequence>MLLPFPAPSERRGVGEAGPSRCTEETPSRGRTGPAAGAQGPARGWPEHGAEVGPAGPSSLTPGDPRFEAGNGCSGPGRLAFSLTGSKWRRLLQRLLLCEGNNTPPRRQRRRRRRLRLAEHLPSGWACRRSVYPGQGALREEGQRQGAHPPESLLCDWGVAGGSSRSAEPRLRGRREGSPGPQPGAPRRSRPLRPPGPGPAFRGAGAARGTSGRPVSADRPPLLGSGGGRAAACLGHGEEGAPRGRGWLGARARAADRWPGGGGGAPGSAPRGRAPLS</sequence>
<dbReference type="Proteomes" id="UP001652583">
    <property type="component" value="Chromosome D1"/>
</dbReference>
<gene>
    <name evidence="3" type="primary">LOC128311713</name>
</gene>
<feature type="region of interest" description="Disordered" evidence="1">
    <location>
        <begin position="1"/>
        <end position="76"/>
    </location>
</feature>
<feature type="compositionally biased region" description="Low complexity" evidence="1">
    <location>
        <begin position="267"/>
        <end position="277"/>
    </location>
</feature>
<evidence type="ECO:0000313" key="2">
    <source>
        <dbReference type="Proteomes" id="UP001652583"/>
    </source>
</evidence>
<dbReference type="RefSeq" id="XP_053058631.1">
    <property type="nucleotide sequence ID" value="XM_053202656.1"/>
</dbReference>
<name>A0ABM3NGU1_ACIJB</name>
<dbReference type="GeneID" id="128311713"/>
<evidence type="ECO:0000256" key="1">
    <source>
        <dbReference type="SAM" id="MobiDB-lite"/>
    </source>
</evidence>
<proteinExistence type="predicted"/>
<reference evidence="3" key="1">
    <citation type="submission" date="2025-08" db="UniProtKB">
        <authorList>
            <consortium name="RefSeq"/>
        </authorList>
    </citation>
    <scope>IDENTIFICATION</scope>
    <source>
        <tissue evidence="3">Blood</tissue>
    </source>
</reference>
<feature type="region of interest" description="Disordered" evidence="1">
    <location>
        <begin position="139"/>
        <end position="277"/>
    </location>
</feature>
<feature type="compositionally biased region" description="Low complexity" evidence="1">
    <location>
        <begin position="199"/>
        <end position="214"/>
    </location>
</feature>
<evidence type="ECO:0000313" key="3">
    <source>
        <dbReference type="RefSeq" id="XP_053058631.1"/>
    </source>
</evidence>
<feature type="compositionally biased region" description="Low complexity" evidence="1">
    <location>
        <begin position="29"/>
        <end position="44"/>
    </location>
</feature>
<accession>A0ABM3NGU1</accession>